<reference evidence="1 2" key="1">
    <citation type="submission" date="2013-08" db="EMBL/GenBank/DDBJ databases">
        <title>Genome sequencing of Cellulomonas bogoriensis 69B4.</title>
        <authorList>
            <person name="Chen F."/>
            <person name="Li Y."/>
            <person name="Wang G."/>
        </authorList>
    </citation>
    <scope>NUCLEOTIDE SEQUENCE [LARGE SCALE GENOMIC DNA]</scope>
    <source>
        <strain evidence="1 2">69B4</strain>
    </source>
</reference>
<dbReference type="SUPFAM" id="SSF54373">
    <property type="entry name" value="FAD-linked reductases, C-terminal domain"/>
    <property type="match status" value="1"/>
</dbReference>
<dbReference type="AlphaFoldDB" id="A0A0A0BM12"/>
<accession>A0A0A0BM12</accession>
<sequence>PRVRGLAADPVAVVLATLVVRAPALDRAPRGTGVLVAPDAQVACVSDTPGDRQVHAKALTHASAKWAWLAQAAGPGRHVLRLSYAPHLAPEDDRALRATAVRDASVLLGTDLGEDQVDGFARTVWSTGLSRARPGHGERVARLRQDVDQVTGLELCGAWVAGTGLAAVVADARAAARRISTQGVPDVTE</sequence>
<evidence type="ECO:0000313" key="1">
    <source>
        <dbReference type="EMBL" id="KGM08925.1"/>
    </source>
</evidence>
<dbReference type="Proteomes" id="UP000054314">
    <property type="component" value="Unassembled WGS sequence"/>
</dbReference>
<proteinExistence type="predicted"/>
<feature type="non-terminal residue" evidence="1">
    <location>
        <position position="1"/>
    </location>
</feature>
<keyword evidence="2" id="KW-1185">Reference proteome</keyword>
<gene>
    <name evidence="1" type="ORF">N869_09235</name>
</gene>
<dbReference type="EMBL" id="AXCZ01000234">
    <property type="protein sequence ID" value="KGM08925.1"/>
    <property type="molecule type" value="Genomic_DNA"/>
</dbReference>
<dbReference type="Gene3D" id="3.90.660.20">
    <property type="entry name" value="Protoporphyrinogen oxidase, mitochondrial, domain 2"/>
    <property type="match status" value="1"/>
</dbReference>
<organism evidence="1 2">
    <name type="scientific">Cellulomonas bogoriensis 69B4 = DSM 16987</name>
    <dbReference type="NCBI Taxonomy" id="1386082"/>
    <lineage>
        <taxon>Bacteria</taxon>
        <taxon>Bacillati</taxon>
        <taxon>Actinomycetota</taxon>
        <taxon>Actinomycetes</taxon>
        <taxon>Micrococcales</taxon>
        <taxon>Cellulomonadaceae</taxon>
        <taxon>Cellulomonas</taxon>
    </lineage>
</organism>
<evidence type="ECO:0000313" key="2">
    <source>
        <dbReference type="Proteomes" id="UP000054314"/>
    </source>
</evidence>
<evidence type="ECO:0008006" key="3">
    <source>
        <dbReference type="Google" id="ProtNLM"/>
    </source>
</evidence>
<comment type="caution">
    <text evidence="1">The sequence shown here is derived from an EMBL/GenBank/DDBJ whole genome shotgun (WGS) entry which is preliminary data.</text>
</comment>
<name>A0A0A0BM12_9CELL</name>
<protein>
    <recommendedName>
        <fullName evidence="3">Protoporphyrinogen oxidase</fullName>
    </recommendedName>
</protein>